<gene>
    <name evidence="2" type="ORF">G2W53_023061</name>
</gene>
<keyword evidence="3" id="KW-1185">Reference proteome</keyword>
<reference evidence="2" key="1">
    <citation type="submission" date="2020-09" db="EMBL/GenBank/DDBJ databases">
        <title>Genome-Enabled Discovery of Anthraquinone Biosynthesis in Senna tora.</title>
        <authorList>
            <person name="Kang S.-H."/>
            <person name="Pandey R.P."/>
            <person name="Lee C.-M."/>
            <person name="Sim J.-S."/>
            <person name="Jeong J.-T."/>
            <person name="Choi B.-S."/>
            <person name="Jung M."/>
            <person name="Ginzburg D."/>
            <person name="Zhao K."/>
            <person name="Won S.Y."/>
            <person name="Oh T.-J."/>
            <person name="Yu Y."/>
            <person name="Kim N.-H."/>
            <person name="Lee O.R."/>
            <person name="Lee T.-H."/>
            <person name="Bashyal P."/>
            <person name="Kim T.-S."/>
            <person name="Lee W.-H."/>
            <person name="Kawkins C."/>
            <person name="Kim C.-K."/>
            <person name="Kim J.S."/>
            <person name="Ahn B.O."/>
            <person name="Rhee S.Y."/>
            <person name="Sohng J.K."/>
        </authorList>
    </citation>
    <scope>NUCLEOTIDE SEQUENCE</scope>
    <source>
        <tissue evidence="2">Leaf</tissue>
    </source>
</reference>
<organism evidence="2 3">
    <name type="scientific">Senna tora</name>
    <dbReference type="NCBI Taxonomy" id="362788"/>
    <lineage>
        <taxon>Eukaryota</taxon>
        <taxon>Viridiplantae</taxon>
        <taxon>Streptophyta</taxon>
        <taxon>Embryophyta</taxon>
        <taxon>Tracheophyta</taxon>
        <taxon>Spermatophyta</taxon>
        <taxon>Magnoliopsida</taxon>
        <taxon>eudicotyledons</taxon>
        <taxon>Gunneridae</taxon>
        <taxon>Pentapetalae</taxon>
        <taxon>rosids</taxon>
        <taxon>fabids</taxon>
        <taxon>Fabales</taxon>
        <taxon>Fabaceae</taxon>
        <taxon>Caesalpinioideae</taxon>
        <taxon>Cassia clade</taxon>
        <taxon>Senna</taxon>
    </lineage>
</organism>
<evidence type="ECO:0000256" key="1">
    <source>
        <dbReference type="SAM" id="Coils"/>
    </source>
</evidence>
<dbReference type="Proteomes" id="UP000634136">
    <property type="component" value="Unassembled WGS sequence"/>
</dbReference>
<name>A0A834WJ99_9FABA</name>
<keyword evidence="1" id="KW-0175">Coiled coil</keyword>
<accession>A0A834WJ99</accession>
<dbReference type="PANTHER" id="PTHR38353">
    <property type="entry name" value="TROPOMYOSIN"/>
    <property type="match status" value="1"/>
</dbReference>
<dbReference type="AlphaFoldDB" id="A0A834WJ99"/>
<sequence>MDEYLQHMKALRSQMNDVEDQAAKITAEEQMHLTNMRTLENDIDSAKSVMRKLREDAEKMQKAKGEICSQIVEKQRKSSSLESDLSTLAQTFELIQHERIGLLAKLANKR</sequence>
<feature type="coiled-coil region" evidence="1">
    <location>
        <begin position="1"/>
        <end position="63"/>
    </location>
</feature>
<dbReference type="PANTHER" id="PTHR38353:SF2">
    <property type="entry name" value="TROPOMYOSIN"/>
    <property type="match status" value="1"/>
</dbReference>
<proteinExistence type="predicted"/>
<comment type="caution">
    <text evidence="2">The sequence shown here is derived from an EMBL/GenBank/DDBJ whole genome shotgun (WGS) entry which is preliminary data.</text>
</comment>
<evidence type="ECO:0000313" key="3">
    <source>
        <dbReference type="Proteomes" id="UP000634136"/>
    </source>
</evidence>
<evidence type="ECO:0000313" key="2">
    <source>
        <dbReference type="EMBL" id="KAF7824917.1"/>
    </source>
</evidence>
<dbReference type="EMBL" id="JAAIUW010000007">
    <property type="protein sequence ID" value="KAF7824917.1"/>
    <property type="molecule type" value="Genomic_DNA"/>
</dbReference>
<dbReference type="OrthoDB" id="1933536at2759"/>
<protein>
    <submittedName>
        <fullName evidence="2">Uncharacterized protein</fullName>
    </submittedName>
</protein>